<keyword evidence="2" id="KW-0349">Heme</keyword>
<name>A0ABV9SPS9_9ACTN</name>
<dbReference type="InterPro" id="IPR017972">
    <property type="entry name" value="Cyt_P450_CS"/>
</dbReference>
<sequence>MLSTTELRFAARLRIQRGLTLFFAQTGDAFSRVDHWPWRLDPYPVYARMHAGEPVQRSRVGVLTIASHETARGVLRDRRIGVRPVGEYPLPDFDLLDLSFLQRDEPDHARLRALARPAFSPRRMAAYRPMVQTVADRLLDAVEPRGRFDLMRDFAAPLPIAVITELLGIEGADSERFLHYGNTLGASLDGARSLRRYRELMRASAEIDAMFGRLVEERRRDPRDDIVSDLVSAVDDERMTAQELHAMAQLLLVAGFETTVNLIGNAVAALMVHRDQWEALRADPGLAPRAVEEALRYDSPVQLVGRFPHEDVEIAGRAVRRDTPMLVLVGAAGRDPAVFPDPARFDLTRENAGEHLSFSGGAHYCLGAPLARLEGDIALRTLVRRFPDLRAAEAPRRRRTTTIRGLARFPVHAGAGSRPVSA</sequence>
<comment type="similarity">
    <text evidence="1 2">Belongs to the cytochrome P450 family.</text>
</comment>
<gene>
    <name evidence="3" type="ORF">ACFPCZ_16565</name>
</gene>
<dbReference type="PANTHER" id="PTHR46696">
    <property type="entry name" value="P450, PUTATIVE (EUROFUNG)-RELATED"/>
    <property type="match status" value="1"/>
</dbReference>
<reference evidence="4" key="1">
    <citation type="journal article" date="2019" name="Int. J. Syst. Evol. Microbiol.">
        <title>The Global Catalogue of Microorganisms (GCM) 10K type strain sequencing project: providing services to taxonomists for standard genome sequencing and annotation.</title>
        <authorList>
            <consortium name="The Broad Institute Genomics Platform"/>
            <consortium name="The Broad Institute Genome Sequencing Center for Infectious Disease"/>
            <person name="Wu L."/>
            <person name="Ma J."/>
        </authorList>
    </citation>
    <scope>NUCLEOTIDE SEQUENCE [LARGE SCALE GENOMIC DNA]</scope>
    <source>
        <strain evidence="4">CGMCC 4.7304</strain>
    </source>
</reference>
<dbReference type="RefSeq" id="WP_344148248.1">
    <property type="nucleotide sequence ID" value="NZ_BAAAQI010000025.1"/>
</dbReference>
<dbReference type="Proteomes" id="UP001595858">
    <property type="component" value="Unassembled WGS sequence"/>
</dbReference>
<keyword evidence="2" id="KW-0479">Metal-binding</keyword>
<dbReference type="PROSITE" id="PS00086">
    <property type="entry name" value="CYTOCHROME_P450"/>
    <property type="match status" value="1"/>
</dbReference>
<dbReference type="InterPro" id="IPR036396">
    <property type="entry name" value="Cyt_P450_sf"/>
</dbReference>
<evidence type="ECO:0000313" key="3">
    <source>
        <dbReference type="EMBL" id="MFC4868247.1"/>
    </source>
</evidence>
<dbReference type="EMBL" id="JBHSIY010000014">
    <property type="protein sequence ID" value="MFC4868247.1"/>
    <property type="molecule type" value="Genomic_DNA"/>
</dbReference>
<dbReference type="CDD" id="cd20625">
    <property type="entry name" value="CYP164-like"/>
    <property type="match status" value="1"/>
</dbReference>
<dbReference type="InterPro" id="IPR002397">
    <property type="entry name" value="Cyt_P450_B"/>
</dbReference>
<dbReference type="SUPFAM" id="SSF48264">
    <property type="entry name" value="Cytochrome P450"/>
    <property type="match status" value="1"/>
</dbReference>
<protein>
    <submittedName>
        <fullName evidence="3">Cytochrome P450</fullName>
    </submittedName>
</protein>
<keyword evidence="4" id="KW-1185">Reference proteome</keyword>
<evidence type="ECO:0000256" key="2">
    <source>
        <dbReference type="RuleBase" id="RU000461"/>
    </source>
</evidence>
<keyword evidence="2" id="KW-0408">Iron</keyword>
<dbReference type="Gene3D" id="1.10.630.10">
    <property type="entry name" value="Cytochrome P450"/>
    <property type="match status" value="1"/>
</dbReference>
<dbReference type="Pfam" id="PF00067">
    <property type="entry name" value="p450"/>
    <property type="match status" value="1"/>
</dbReference>
<dbReference type="PANTHER" id="PTHR46696:SF4">
    <property type="entry name" value="BIOTIN BIOSYNTHESIS CYTOCHROME P450"/>
    <property type="match status" value="1"/>
</dbReference>
<proteinExistence type="inferred from homology"/>
<accession>A0ABV9SPS9</accession>
<keyword evidence="2" id="KW-0560">Oxidoreductase</keyword>
<organism evidence="3 4">
    <name type="scientific">Streptomonospora arabica</name>
    <dbReference type="NCBI Taxonomy" id="412417"/>
    <lineage>
        <taxon>Bacteria</taxon>
        <taxon>Bacillati</taxon>
        <taxon>Actinomycetota</taxon>
        <taxon>Actinomycetes</taxon>
        <taxon>Streptosporangiales</taxon>
        <taxon>Nocardiopsidaceae</taxon>
        <taxon>Streptomonospora</taxon>
    </lineage>
</organism>
<dbReference type="PRINTS" id="PR00359">
    <property type="entry name" value="BP450"/>
</dbReference>
<comment type="caution">
    <text evidence="3">The sequence shown here is derived from an EMBL/GenBank/DDBJ whole genome shotgun (WGS) entry which is preliminary data.</text>
</comment>
<keyword evidence="2" id="KW-0503">Monooxygenase</keyword>
<evidence type="ECO:0000256" key="1">
    <source>
        <dbReference type="ARBA" id="ARBA00010617"/>
    </source>
</evidence>
<dbReference type="InterPro" id="IPR001128">
    <property type="entry name" value="Cyt_P450"/>
</dbReference>
<evidence type="ECO:0000313" key="4">
    <source>
        <dbReference type="Proteomes" id="UP001595858"/>
    </source>
</evidence>